<evidence type="ECO:0000313" key="2">
    <source>
        <dbReference type="Proteomes" id="UP000193642"/>
    </source>
</evidence>
<dbReference type="EMBL" id="MCGO01000030">
    <property type="protein sequence ID" value="ORY42003.1"/>
    <property type="molecule type" value="Genomic_DNA"/>
</dbReference>
<keyword evidence="2" id="KW-1185">Reference proteome</keyword>
<organism evidence="1 2">
    <name type="scientific">Rhizoclosmatium globosum</name>
    <dbReference type="NCBI Taxonomy" id="329046"/>
    <lineage>
        <taxon>Eukaryota</taxon>
        <taxon>Fungi</taxon>
        <taxon>Fungi incertae sedis</taxon>
        <taxon>Chytridiomycota</taxon>
        <taxon>Chytridiomycota incertae sedis</taxon>
        <taxon>Chytridiomycetes</taxon>
        <taxon>Chytridiales</taxon>
        <taxon>Chytriomycetaceae</taxon>
        <taxon>Rhizoclosmatium</taxon>
    </lineage>
</organism>
<comment type="caution">
    <text evidence="1">The sequence shown here is derived from an EMBL/GenBank/DDBJ whole genome shotgun (WGS) entry which is preliminary data.</text>
</comment>
<accession>A0A1Y2C4P4</accession>
<dbReference type="Proteomes" id="UP000193642">
    <property type="component" value="Unassembled WGS sequence"/>
</dbReference>
<dbReference type="AlphaFoldDB" id="A0A1Y2C4P4"/>
<proteinExistence type="predicted"/>
<evidence type="ECO:0000313" key="1">
    <source>
        <dbReference type="EMBL" id="ORY42003.1"/>
    </source>
</evidence>
<reference evidence="1 2" key="1">
    <citation type="submission" date="2016-07" db="EMBL/GenBank/DDBJ databases">
        <title>Pervasive Adenine N6-methylation of Active Genes in Fungi.</title>
        <authorList>
            <consortium name="DOE Joint Genome Institute"/>
            <person name="Mondo S.J."/>
            <person name="Dannebaum R.O."/>
            <person name="Kuo R.C."/>
            <person name="Labutti K."/>
            <person name="Haridas S."/>
            <person name="Kuo A."/>
            <person name="Salamov A."/>
            <person name="Ahrendt S.R."/>
            <person name="Lipzen A."/>
            <person name="Sullivan W."/>
            <person name="Andreopoulos W.B."/>
            <person name="Clum A."/>
            <person name="Lindquist E."/>
            <person name="Daum C."/>
            <person name="Ramamoorthy G.K."/>
            <person name="Gryganskyi A."/>
            <person name="Culley D."/>
            <person name="Magnuson J.K."/>
            <person name="James T.Y."/>
            <person name="O'Malley M.A."/>
            <person name="Stajich J.E."/>
            <person name="Spatafora J.W."/>
            <person name="Visel A."/>
            <person name="Grigoriev I.V."/>
        </authorList>
    </citation>
    <scope>NUCLEOTIDE SEQUENCE [LARGE SCALE GENOMIC DNA]</scope>
    <source>
        <strain evidence="1 2">JEL800</strain>
    </source>
</reference>
<protein>
    <submittedName>
        <fullName evidence="1">Uncharacterized protein</fullName>
    </submittedName>
</protein>
<sequence length="75" mass="8582">MNNRASLSSIESHSSDASLDLNSAAQHYNQLPIWFRFFSKLSNESLDVRKPGGNTVLQQQPKINPLEYWIMSERS</sequence>
<name>A0A1Y2C4P4_9FUNG</name>
<dbReference type="OrthoDB" id="10299117at2759"/>
<gene>
    <name evidence="1" type="ORF">BCR33DRAFT_852002</name>
</gene>